<dbReference type="Proteomes" id="UP000199137">
    <property type="component" value="Unassembled WGS sequence"/>
</dbReference>
<dbReference type="EMBL" id="FOWC01000007">
    <property type="protein sequence ID" value="SFP83905.1"/>
    <property type="molecule type" value="Genomic_DNA"/>
</dbReference>
<proteinExistence type="predicted"/>
<dbReference type="SUPFAM" id="SSF51726">
    <property type="entry name" value="UROD/MetE-like"/>
    <property type="match status" value="1"/>
</dbReference>
<dbReference type="STRING" id="112413.SAMN05421854_107151"/>
<evidence type="ECO:0000313" key="1">
    <source>
        <dbReference type="EMBL" id="SFP83905.1"/>
    </source>
</evidence>
<dbReference type="RefSeq" id="WP_167545441.1">
    <property type="nucleotide sequence ID" value="NZ_FOWC01000007.1"/>
</dbReference>
<dbReference type="Gene3D" id="3.20.20.210">
    <property type="match status" value="1"/>
</dbReference>
<gene>
    <name evidence="1" type="ORF">SAMN05421854_107151</name>
</gene>
<organism evidence="1 2">
    <name type="scientific">Amycolatopsis rubida</name>
    <dbReference type="NCBI Taxonomy" id="112413"/>
    <lineage>
        <taxon>Bacteria</taxon>
        <taxon>Bacillati</taxon>
        <taxon>Actinomycetota</taxon>
        <taxon>Actinomycetes</taxon>
        <taxon>Pseudonocardiales</taxon>
        <taxon>Pseudonocardiaceae</taxon>
        <taxon>Amycolatopsis</taxon>
    </lineage>
</organism>
<accession>A0A1I5TLI2</accession>
<dbReference type="AlphaFoldDB" id="A0A1I5TLI2"/>
<name>A0A1I5TLI2_9PSEU</name>
<protein>
    <submittedName>
        <fullName evidence="1">Uncharacterized protein</fullName>
    </submittedName>
</protein>
<dbReference type="InterPro" id="IPR038071">
    <property type="entry name" value="UROD/MetE-like_sf"/>
</dbReference>
<reference evidence="1 2" key="1">
    <citation type="submission" date="2016-10" db="EMBL/GenBank/DDBJ databases">
        <authorList>
            <person name="de Groot N.N."/>
        </authorList>
    </citation>
    <scope>NUCLEOTIDE SEQUENCE [LARGE SCALE GENOMIC DNA]</scope>
    <source>
        <strain evidence="1 2">DSM 44637</strain>
    </source>
</reference>
<sequence length="341" mass="37443">MATTHLCGSVNLTDEEEVFRAVAALCGAEAPRMPDGETGERGHWIAWQGPRLAAVPQLERVPPRLVTNLSLPMFRPRAEPADIRLDLGYADAAKSSYAIFRRLKESGVVPPSTRFQISLPTALALLHTFIDPEARAGIEEVFLDHLGAEVAAVADVVPADQLAVQWDVAVEVGLLEESRARRADFTVPAVADALARHGDLVPENVELGFHLCYGDSPGEDGRGHHWLEPADTGLLVEVANAVFASMRRPVTWLHLPVPINRNDDAYFAPLRELRLDAETQLFLGLVHHADGLAGARRRARTAARHVSPFGVATECGLGRVPRDEVLDLLRLHRELRLPWDE</sequence>
<evidence type="ECO:0000313" key="2">
    <source>
        <dbReference type="Proteomes" id="UP000199137"/>
    </source>
</evidence>